<dbReference type="RefSeq" id="WP_204734705.1">
    <property type="nucleotide sequence ID" value="NZ_JAVDWE010000011.1"/>
</dbReference>
<protein>
    <submittedName>
        <fullName evidence="7">Branched-chain amino acid transport system substrate-binding protein</fullName>
    </submittedName>
</protein>
<evidence type="ECO:0000256" key="3">
    <source>
        <dbReference type="ARBA" id="ARBA00022729"/>
    </source>
</evidence>
<evidence type="ECO:0000256" key="4">
    <source>
        <dbReference type="ARBA" id="ARBA00022970"/>
    </source>
</evidence>
<keyword evidence="8" id="KW-1185">Reference proteome</keyword>
<dbReference type="InterPro" id="IPR028081">
    <property type="entry name" value="Leu-bd"/>
</dbReference>
<keyword evidence="2" id="KW-0813">Transport</keyword>
<keyword evidence="3 5" id="KW-0732">Signal</keyword>
<dbReference type="SUPFAM" id="SSF53822">
    <property type="entry name" value="Periplasmic binding protein-like I"/>
    <property type="match status" value="1"/>
</dbReference>
<proteinExistence type="inferred from homology"/>
<gene>
    <name evidence="7" type="ORF">J2X09_003785</name>
</gene>
<dbReference type="PRINTS" id="PR00337">
    <property type="entry name" value="LEUILEVALBP"/>
</dbReference>
<comment type="similarity">
    <text evidence="1">Belongs to the leucine-binding protein family.</text>
</comment>
<name>A0ABU1VEY2_9BURK</name>
<keyword evidence="4" id="KW-0029">Amino-acid transport</keyword>
<evidence type="ECO:0000256" key="5">
    <source>
        <dbReference type="SAM" id="SignalP"/>
    </source>
</evidence>
<dbReference type="Pfam" id="PF13458">
    <property type="entry name" value="Peripla_BP_6"/>
    <property type="match status" value="1"/>
</dbReference>
<organism evidence="7 8">
    <name type="scientific">Hydrogenophaga laconesensis</name>
    <dbReference type="NCBI Taxonomy" id="1805971"/>
    <lineage>
        <taxon>Bacteria</taxon>
        <taxon>Pseudomonadati</taxon>
        <taxon>Pseudomonadota</taxon>
        <taxon>Betaproteobacteria</taxon>
        <taxon>Burkholderiales</taxon>
        <taxon>Comamonadaceae</taxon>
        <taxon>Hydrogenophaga</taxon>
    </lineage>
</organism>
<evidence type="ECO:0000256" key="1">
    <source>
        <dbReference type="ARBA" id="ARBA00010062"/>
    </source>
</evidence>
<dbReference type="Proteomes" id="UP001265550">
    <property type="component" value="Unassembled WGS sequence"/>
</dbReference>
<sequence length="403" mass="42678">MQRSPSTPRRAIVLAAAATVLGLSAVPAHAQATKPPIKVGLITPLTGPLGSYGKSQEMMIKLAVEDVNAAGGINGSPLQVDIGDSQTDPGQAVLLFRKYFNDGYFGVVGPMTGTQWETVSPLANQLNMPAVSVNAVKPGITIKPWTIRLMPPDDTLMPEGVKAFLAANPKVKKVVITADVREASSKASADMYAALAKQLGLEVLETVEFSSRATDMSAIAIQIKSRNPDAILASAFPAQAMLLAKDLTVQGVKAPILNTSILWTGPFINNVGENGRNWNVIGFATNDAGPAGHHDAAIYGNLAKRAQQRADASIGLPFNVANWPVSYDGILFLVDAMRRAGVDGSTDPKKAREAIKNQFTSAKSFNGAFKYSFRDTGDGHIPTGVLSADVDKKVWKFTAAPAR</sequence>
<dbReference type="PANTHER" id="PTHR30483">
    <property type="entry name" value="LEUCINE-SPECIFIC-BINDING PROTEIN"/>
    <property type="match status" value="1"/>
</dbReference>
<dbReference type="InterPro" id="IPR000709">
    <property type="entry name" value="Leu_Ile_Val-bd"/>
</dbReference>
<comment type="caution">
    <text evidence="7">The sequence shown here is derived from an EMBL/GenBank/DDBJ whole genome shotgun (WGS) entry which is preliminary data.</text>
</comment>
<feature type="signal peptide" evidence="5">
    <location>
        <begin position="1"/>
        <end position="30"/>
    </location>
</feature>
<feature type="domain" description="Leucine-binding protein" evidence="6">
    <location>
        <begin position="36"/>
        <end position="391"/>
    </location>
</feature>
<accession>A0ABU1VEY2</accession>
<evidence type="ECO:0000313" key="8">
    <source>
        <dbReference type="Proteomes" id="UP001265550"/>
    </source>
</evidence>
<dbReference type="Gene3D" id="3.40.50.2300">
    <property type="match status" value="2"/>
</dbReference>
<evidence type="ECO:0000313" key="7">
    <source>
        <dbReference type="EMBL" id="MDR7096032.1"/>
    </source>
</evidence>
<evidence type="ECO:0000256" key="2">
    <source>
        <dbReference type="ARBA" id="ARBA00022448"/>
    </source>
</evidence>
<reference evidence="7 8" key="1">
    <citation type="submission" date="2023-07" db="EMBL/GenBank/DDBJ databases">
        <title>Sorghum-associated microbial communities from plants grown in Nebraska, USA.</title>
        <authorList>
            <person name="Schachtman D."/>
        </authorList>
    </citation>
    <scope>NUCLEOTIDE SEQUENCE [LARGE SCALE GENOMIC DNA]</scope>
    <source>
        <strain evidence="7 8">BE240</strain>
    </source>
</reference>
<dbReference type="EMBL" id="JAVDWE010000011">
    <property type="protein sequence ID" value="MDR7096032.1"/>
    <property type="molecule type" value="Genomic_DNA"/>
</dbReference>
<feature type="chain" id="PRO_5045174314" evidence="5">
    <location>
        <begin position="31"/>
        <end position="403"/>
    </location>
</feature>
<evidence type="ECO:0000259" key="6">
    <source>
        <dbReference type="Pfam" id="PF13458"/>
    </source>
</evidence>
<dbReference type="InterPro" id="IPR028082">
    <property type="entry name" value="Peripla_BP_I"/>
</dbReference>
<dbReference type="PANTHER" id="PTHR30483:SF6">
    <property type="entry name" value="PERIPLASMIC BINDING PROTEIN OF ABC TRANSPORTER FOR NATURAL AMINO ACIDS"/>
    <property type="match status" value="1"/>
</dbReference>
<dbReference type="InterPro" id="IPR051010">
    <property type="entry name" value="BCAA_transport"/>
</dbReference>